<dbReference type="Gene3D" id="3.30.565.10">
    <property type="entry name" value="Histidine kinase-like ATPase, C-terminal domain"/>
    <property type="match status" value="1"/>
</dbReference>
<dbReference type="InterPro" id="IPR013783">
    <property type="entry name" value="Ig-like_fold"/>
</dbReference>
<proteinExistence type="predicted"/>
<dbReference type="Gene3D" id="2.60.40.10">
    <property type="entry name" value="Immunoglobulins"/>
    <property type="match status" value="1"/>
</dbReference>
<dbReference type="InterPro" id="IPR036890">
    <property type="entry name" value="HATPase_C_sf"/>
</dbReference>
<keyword evidence="1" id="KW-0808">Transferase</keyword>
<dbReference type="InterPro" id="IPR005467">
    <property type="entry name" value="His_kinase_dom"/>
</dbReference>
<dbReference type="OrthoDB" id="1523646at2"/>
<keyword evidence="3" id="KW-0902">Two-component regulatory system</keyword>
<evidence type="ECO:0000256" key="3">
    <source>
        <dbReference type="ARBA" id="ARBA00023012"/>
    </source>
</evidence>
<dbReference type="PANTHER" id="PTHR24421">
    <property type="entry name" value="NITRATE/NITRITE SENSOR PROTEIN NARX-RELATED"/>
    <property type="match status" value="1"/>
</dbReference>
<dbReference type="Proteomes" id="UP000181790">
    <property type="component" value="Unassembled WGS sequence"/>
</dbReference>
<keyword evidence="4" id="KW-1133">Transmembrane helix</keyword>
<evidence type="ECO:0000256" key="2">
    <source>
        <dbReference type="ARBA" id="ARBA00022777"/>
    </source>
</evidence>
<dbReference type="PROSITE" id="PS50109">
    <property type="entry name" value="HIS_KIN"/>
    <property type="match status" value="1"/>
</dbReference>
<dbReference type="AlphaFoldDB" id="A0A1S2VEY5"/>
<dbReference type="InterPro" id="IPR003594">
    <property type="entry name" value="HATPase_dom"/>
</dbReference>
<dbReference type="GO" id="GO:0000155">
    <property type="term" value="F:phosphorelay sensor kinase activity"/>
    <property type="evidence" value="ECO:0007669"/>
    <property type="project" value="InterPro"/>
</dbReference>
<evidence type="ECO:0000259" key="5">
    <source>
        <dbReference type="PROSITE" id="PS50109"/>
    </source>
</evidence>
<name>A0A1S2VEY5_9BACT</name>
<gene>
    <name evidence="6" type="ORF">BLX24_20075</name>
</gene>
<reference evidence="6 7" key="1">
    <citation type="submission" date="2016-10" db="EMBL/GenBank/DDBJ databases">
        <title>Arsenicibacter rosenii gen. nov., sp. nov., an efficient arsenic-methylating bacterium isolated from an arsenic-contaminated paddy soil.</title>
        <authorList>
            <person name="Huang K."/>
        </authorList>
    </citation>
    <scope>NUCLEOTIDE SEQUENCE [LARGE SCALE GENOMIC DNA]</scope>
    <source>
        <strain evidence="6 7">SM-1</strain>
    </source>
</reference>
<sequence length="375" mass="42865">MRGAFIWQGNRQWLGWLIGLIPLSGMPQQIVIDSVVSPVMYYTNRLAPFRVSPVRDTVKLRQNQNYVFVHFHHSAPYHMVEYQLAGLESCFILTKNDYIYYSNIPEGQYVLIIRDKNNPGIAKRLVVEVEALFWQKWWFSPLVFVLACMLAGIIFYFFYLYKLRQQIHLQQTRDRIARDLHDDMGSYLSSISILSRSAANATHKDPDRARQSIDRIGQTARQVMGAMSDIVWSINPQHDSMPHVVARMQDVANELIAETDIFLRFEADTAVLSLNLSLEQRHDFFMVYKEALTNAVRYSEASQVHVHLTCEAEKNSSFGLRLTIRDNGRGFNVAQPQARSGGGNGLRNMHARAIRLGATITVESEPGQGTTIQLK</sequence>
<evidence type="ECO:0000313" key="6">
    <source>
        <dbReference type="EMBL" id="OIN57284.1"/>
    </source>
</evidence>
<evidence type="ECO:0000256" key="1">
    <source>
        <dbReference type="ARBA" id="ARBA00022679"/>
    </source>
</evidence>
<keyword evidence="4" id="KW-0812">Transmembrane</keyword>
<dbReference type="SUPFAM" id="SSF55874">
    <property type="entry name" value="ATPase domain of HSP90 chaperone/DNA topoisomerase II/histidine kinase"/>
    <property type="match status" value="1"/>
</dbReference>
<evidence type="ECO:0000256" key="4">
    <source>
        <dbReference type="SAM" id="Phobius"/>
    </source>
</evidence>
<dbReference type="GO" id="GO:0016020">
    <property type="term" value="C:membrane"/>
    <property type="evidence" value="ECO:0007669"/>
    <property type="project" value="InterPro"/>
</dbReference>
<evidence type="ECO:0000313" key="7">
    <source>
        <dbReference type="Proteomes" id="UP000181790"/>
    </source>
</evidence>
<feature type="transmembrane region" description="Helical" evidence="4">
    <location>
        <begin position="12"/>
        <end position="32"/>
    </location>
</feature>
<keyword evidence="4" id="KW-0472">Membrane</keyword>
<feature type="transmembrane region" description="Helical" evidence="4">
    <location>
        <begin position="137"/>
        <end position="161"/>
    </location>
</feature>
<dbReference type="InterPro" id="IPR050482">
    <property type="entry name" value="Sensor_HK_TwoCompSys"/>
</dbReference>
<comment type="caution">
    <text evidence="6">The sequence shown here is derived from an EMBL/GenBank/DDBJ whole genome shotgun (WGS) entry which is preliminary data.</text>
</comment>
<feature type="domain" description="Histidine kinase" evidence="5">
    <location>
        <begin position="175"/>
        <end position="375"/>
    </location>
</feature>
<dbReference type="GO" id="GO:0046983">
    <property type="term" value="F:protein dimerization activity"/>
    <property type="evidence" value="ECO:0007669"/>
    <property type="project" value="InterPro"/>
</dbReference>
<organism evidence="6 7">
    <name type="scientific">Arsenicibacter rosenii</name>
    <dbReference type="NCBI Taxonomy" id="1750698"/>
    <lineage>
        <taxon>Bacteria</taxon>
        <taxon>Pseudomonadati</taxon>
        <taxon>Bacteroidota</taxon>
        <taxon>Cytophagia</taxon>
        <taxon>Cytophagales</taxon>
        <taxon>Spirosomataceae</taxon>
        <taxon>Arsenicibacter</taxon>
    </lineage>
</organism>
<dbReference type="RefSeq" id="WP_071504996.1">
    <property type="nucleotide sequence ID" value="NZ_MORL01000013.1"/>
</dbReference>
<keyword evidence="7" id="KW-1185">Reference proteome</keyword>
<dbReference type="Pfam" id="PF02518">
    <property type="entry name" value="HATPase_c"/>
    <property type="match status" value="1"/>
</dbReference>
<dbReference type="Pfam" id="PF07730">
    <property type="entry name" value="HisKA_3"/>
    <property type="match status" value="1"/>
</dbReference>
<dbReference type="InterPro" id="IPR011712">
    <property type="entry name" value="Sig_transdc_His_kin_sub3_dim/P"/>
</dbReference>
<dbReference type="Gene3D" id="1.20.5.1930">
    <property type="match status" value="1"/>
</dbReference>
<protein>
    <submittedName>
        <fullName evidence="6">Two-component sensor histidine kinase</fullName>
    </submittedName>
</protein>
<dbReference type="EMBL" id="MORL01000013">
    <property type="protein sequence ID" value="OIN57284.1"/>
    <property type="molecule type" value="Genomic_DNA"/>
</dbReference>
<keyword evidence="2 6" id="KW-0418">Kinase</keyword>
<accession>A0A1S2VEY5</accession>
<dbReference type="CDD" id="cd16917">
    <property type="entry name" value="HATPase_UhpB-NarQ-NarX-like"/>
    <property type="match status" value="1"/>
</dbReference>